<dbReference type="InterPro" id="IPR017441">
    <property type="entry name" value="Protein_kinase_ATP_BS"/>
</dbReference>
<dbReference type="CDD" id="cd14014">
    <property type="entry name" value="STKc_PknB_like"/>
    <property type="match status" value="1"/>
</dbReference>
<dbReference type="Gene3D" id="3.30.200.20">
    <property type="entry name" value="Phosphorylase Kinase, domain 1"/>
    <property type="match status" value="1"/>
</dbReference>
<dbReference type="PROSITE" id="PS00108">
    <property type="entry name" value="PROTEIN_KINASE_ST"/>
    <property type="match status" value="1"/>
</dbReference>
<evidence type="ECO:0000313" key="8">
    <source>
        <dbReference type="EMBL" id="SFY16045.1"/>
    </source>
</evidence>
<dbReference type="PANTHER" id="PTHR43289">
    <property type="entry name" value="MITOGEN-ACTIVATED PROTEIN KINASE KINASE KINASE 20-RELATED"/>
    <property type="match status" value="1"/>
</dbReference>
<evidence type="ECO:0000256" key="3">
    <source>
        <dbReference type="ARBA" id="ARBA00022777"/>
    </source>
</evidence>
<evidence type="ECO:0000256" key="6">
    <source>
        <dbReference type="SAM" id="MobiDB-lite"/>
    </source>
</evidence>
<name>A0A1K2D0F3_STRAR</name>
<feature type="binding site" evidence="5">
    <location>
        <position position="45"/>
    </location>
    <ligand>
        <name>ATP</name>
        <dbReference type="ChEBI" id="CHEBI:30616"/>
    </ligand>
</feature>
<keyword evidence="3 8" id="KW-0418">Kinase</keyword>
<dbReference type="SMART" id="SM00220">
    <property type="entry name" value="S_TKc"/>
    <property type="match status" value="1"/>
</dbReference>
<dbReference type="Gene3D" id="2.130.10.10">
    <property type="entry name" value="YVTN repeat-like/Quinoprotein amine dehydrogenase"/>
    <property type="match status" value="1"/>
</dbReference>
<dbReference type="GO" id="GO:0005524">
    <property type="term" value="F:ATP binding"/>
    <property type="evidence" value="ECO:0007669"/>
    <property type="project" value="UniProtKB-UniRule"/>
</dbReference>
<dbReference type="STRING" id="1893.SAMN02787144_101225"/>
<keyword evidence="8" id="KW-0723">Serine/threonine-protein kinase</keyword>
<proteinExistence type="predicted"/>
<feature type="region of interest" description="Disordered" evidence="6">
    <location>
        <begin position="756"/>
        <end position="779"/>
    </location>
</feature>
<dbReference type="PROSITE" id="PS50011">
    <property type="entry name" value="PROTEIN_KINASE_DOM"/>
    <property type="match status" value="1"/>
</dbReference>
<keyword evidence="1" id="KW-0808">Transferase</keyword>
<protein>
    <submittedName>
        <fullName evidence="8">Serine/threonine protein kinase</fullName>
    </submittedName>
</protein>
<dbReference type="InterPro" id="IPR008271">
    <property type="entry name" value="Ser/Thr_kinase_AS"/>
</dbReference>
<feature type="domain" description="Protein kinase" evidence="7">
    <location>
        <begin position="16"/>
        <end position="270"/>
    </location>
</feature>
<evidence type="ECO:0000313" key="9">
    <source>
        <dbReference type="Proteomes" id="UP000181909"/>
    </source>
</evidence>
<evidence type="ECO:0000256" key="4">
    <source>
        <dbReference type="ARBA" id="ARBA00022840"/>
    </source>
</evidence>
<dbReference type="InterPro" id="IPR000719">
    <property type="entry name" value="Prot_kinase_dom"/>
</dbReference>
<dbReference type="Gene3D" id="1.10.510.10">
    <property type="entry name" value="Transferase(Phosphotransferase) domain 1"/>
    <property type="match status" value="1"/>
</dbReference>
<reference evidence="8 9" key="1">
    <citation type="submission" date="2016-11" db="EMBL/GenBank/DDBJ databases">
        <authorList>
            <person name="Jaros S."/>
            <person name="Januszkiewicz K."/>
            <person name="Wedrychowicz H."/>
        </authorList>
    </citation>
    <scope>NUCLEOTIDE SEQUENCE [LARGE SCALE GENOMIC DNA]</scope>
    <source>
        <strain evidence="8 9">OK807</strain>
    </source>
</reference>
<evidence type="ECO:0000259" key="7">
    <source>
        <dbReference type="PROSITE" id="PS50011"/>
    </source>
</evidence>
<evidence type="ECO:0000256" key="1">
    <source>
        <dbReference type="ARBA" id="ARBA00022679"/>
    </source>
</evidence>
<evidence type="ECO:0000256" key="2">
    <source>
        <dbReference type="ARBA" id="ARBA00022741"/>
    </source>
</evidence>
<dbReference type="PANTHER" id="PTHR43289:SF34">
    <property type="entry name" value="SERINE_THREONINE-PROTEIN KINASE YBDM-RELATED"/>
    <property type="match status" value="1"/>
</dbReference>
<dbReference type="AlphaFoldDB" id="A0A1K2D0F3"/>
<dbReference type="SMART" id="SM00564">
    <property type="entry name" value="PQQ"/>
    <property type="match status" value="2"/>
</dbReference>
<sequence>MLGPLREDSPRRIGPYGIRARLGAGGMGEVFLGVRDGDGEPVAVKTVRRDVAKDPGFRSRFRREITVARSVAGPHLAPLLDGDADAEVPWLATGYVAGPNLSAAVRRAGAMDEAEVRMLGAGLARALAAVHAAGIVHRDVKPGNVMLAADGPRLIDFGIARDSGATPLTTTSRMVGSPSFMSPEHVAGSGRVVPASDVFCLASVLCHAVTGRDPFGDGPVAAVLYRVKYVEADLDDVPDALRAVLDRCLVADPAARPAAAGLAELLDPGAADRWPDPVAQHIAEHGRELARVVALGGPLLPGYTPTEVTADSRPALHQLPTQGTDFTPGLHVAPTQGPGLAPPPGRSRRALGAALAALIVLGAATGGILAWRDNQRTPGGTARADGSPAVRIVAGVDENGGPDASGTVPYGRDVRPAGWVKSWKGKFSGAPVGCSAGRDVVVCRKTDGTYEALSAADGHRLWTLDAGETTRPAGWGPRGQFFMPAGATRPVVYDDAVLLAAGDRLQSLDARTGKVRWEARSGGAHNLESAPLVADGLVFASTAPTFDNASLAAYDLKTGAEKWRKPLSPQGVSNAQGGNFWPVATDDGVVYAMGEEAPKAFRPKDGTLLGTAGGEAVQGAGEPTNSGCGDLRVRGGSAFCTAYFTNEDPSGFGNDMHLLRLSAGTLKTLGRVPVNPELVAEATLTALDDRVITFRRSGEGVHGELVVVSSDGSRILGRFPLGGKPAQGMSNPVSDPLIVADTLVWADSTTLHTVPIRSDGSLGPQSRTPVPGAPGPTRTPTYDSVTNGIDLEQELLDPQVLPVGGVVHVVYDDGTTVSVPLPE</sequence>
<gene>
    <name evidence="8" type="ORF">SAMN02787144_101225</name>
</gene>
<feature type="region of interest" description="Disordered" evidence="6">
    <location>
        <begin position="328"/>
        <end position="347"/>
    </location>
</feature>
<dbReference type="Pfam" id="PF13360">
    <property type="entry name" value="PQQ_2"/>
    <property type="match status" value="1"/>
</dbReference>
<dbReference type="RefSeq" id="WP_072486745.1">
    <property type="nucleotide sequence ID" value="NZ_CP109381.1"/>
</dbReference>
<dbReference type="InterPro" id="IPR011009">
    <property type="entry name" value="Kinase-like_dom_sf"/>
</dbReference>
<dbReference type="SUPFAM" id="SSF56112">
    <property type="entry name" value="Protein kinase-like (PK-like)"/>
    <property type="match status" value="1"/>
</dbReference>
<dbReference type="SUPFAM" id="SSF50998">
    <property type="entry name" value="Quinoprotein alcohol dehydrogenase-like"/>
    <property type="match status" value="1"/>
</dbReference>
<dbReference type="EMBL" id="FPJO01000012">
    <property type="protein sequence ID" value="SFY16045.1"/>
    <property type="molecule type" value="Genomic_DNA"/>
</dbReference>
<dbReference type="InterPro" id="IPR002372">
    <property type="entry name" value="PQQ_rpt_dom"/>
</dbReference>
<evidence type="ECO:0000256" key="5">
    <source>
        <dbReference type="PROSITE-ProRule" id="PRU10141"/>
    </source>
</evidence>
<dbReference type="InterPro" id="IPR018391">
    <property type="entry name" value="PQQ_b-propeller_rpt"/>
</dbReference>
<dbReference type="Proteomes" id="UP000181909">
    <property type="component" value="Unassembled WGS sequence"/>
</dbReference>
<accession>A0A1K2D0F3</accession>
<keyword evidence="4 5" id="KW-0067">ATP-binding</keyword>
<dbReference type="PROSITE" id="PS00107">
    <property type="entry name" value="PROTEIN_KINASE_ATP"/>
    <property type="match status" value="1"/>
</dbReference>
<dbReference type="InterPro" id="IPR015943">
    <property type="entry name" value="WD40/YVTN_repeat-like_dom_sf"/>
</dbReference>
<dbReference type="InterPro" id="IPR011047">
    <property type="entry name" value="Quinoprotein_ADH-like_sf"/>
</dbReference>
<keyword evidence="2 5" id="KW-0547">Nucleotide-binding</keyword>
<dbReference type="OrthoDB" id="4328635at2"/>
<dbReference type="Pfam" id="PF00069">
    <property type="entry name" value="Pkinase"/>
    <property type="match status" value="1"/>
</dbReference>
<dbReference type="GO" id="GO:0004674">
    <property type="term" value="F:protein serine/threonine kinase activity"/>
    <property type="evidence" value="ECO:0007669"/>
    <property type="project" value="UniProtKB-KW"/>
</dbReference>
<organism evidence="8 9">
    <name type="scientific">Streptomyces atratus</name>
    <dbReference type="NCBI Taxonomy" id="1893"/>
    <lineage>
        <taxon>Bacteria</taxon>
        <taxon>Bacillati</taxon>
        <taxon>Actinomycetota</taxon>
        <taxon>Actinomycetes</taxon>
        <taxon>Kitasatosporales</taxon>
        <taxon>Streptomycetaceae</taxon>
        <taxon>Streptomyces</taxon>
    </lineage>
</organism>